<dbReference type="AlphaFoldDB" id="A0A9P4HBP2"/>
<evidence type="ECO:0000256" key="1">
    <source>
        <dbReference type="SAM" id="Phobius"/>
    </source>
</evidence>
<protein>
    <submittedName>
        <fullName evidence="2">Uncharacterized protein</fullName>
    </submittedName>
</protein>
<name>A0A9P4HBP2_9PLEO</name>
<keyword evidence="3" id="KW-1185">Reference proteome</keyword>
<gene>
    <name evidence="2" type="ORF">EK21DRAFT_100489</name>
</gene>
<proteinExistence type="predicted"/>
<sequence length="708" mass="78704">MSGGASVYTGFWKDRQLTSLEGATLTLTTTNASYLVAFLALFLGIVAGHFWAIISYAVFQIRFTFAPRGGQHHQQQAILRNYHAPGAAIWQLILSSWSWRRRRGNVALLSALPVVVLASISMLAFAAAGILSARVTSKDSDVLVKSPSCGFWLKPGPIAVENNQELSRDKAAAYNSNTAEDYHLASTMAANCQKNSSVASDCVSYAPKAMDWTTTTKSICAFDPKVCSQNITVRFDTGPVDSTVHFGINALKQDRLTYRSVVECSPLKREGYMSDWHDMNGTRFAPGQIEGDVLQTQPDEMWLEWYYGPNLLLGLNSTIIYSDREPTVHMFGSQLFRLTGQKAQIGSASPQWQPIPELNRTDADVQLLWLRQEMGMQYAQPVNDPWFQANSPVTRAFEVSPGVFKNTTAYSPGDWPLTAVACTQQFQWCDPSTSSVDPTCTDLGGLRPVLKQAKRLFKREKQQITFARLTEVFSTAGGLADIALTITGDALLINKFGYYQLAAPRDDHWIQELSHMFGTLLQYIQIRNYRFTGGYTSALKIEPEITAPQTNETWMCNSQIVKREDYQSLSVLGLAIICSFGGLVILINLSLESIVGWYQKRYNKREYASAEWELLQAETLQRQLYKSYGVDLYEENVSMGDVLERLKGRKNGETMETLIGGRNEAAKELKSMSSTGTLGKGSEIGVHVRRVSSDMTMPMSPLSRAGSS</sequence>
<keyword evidence="1" id="KW-1133">Transmembrane helix</keyword>
<accession>A0A9P4HBP2</accession>
<dbReference type="Proteomes" id="UP000799777">
    <property type="component" value="Unassembled WGS sequence"/>
</dbReference>
<evidence type="ECO:0000313" key="2">
    <source>
        <dbReference type="EMBL" id="KAF2030442.1"/>
    </source>
</evidence>
<feature type="transmembrane region" description="Helical" evidence="1">
    <location>
        <begin position="106"/>
        <end position="131"/>
    </location>
</feature>
<keyword evidence="1" id="KW-0812">Transmembrane</keyword>
<dbReference type="EMBL" id="ML978190">
    <property type="protein sequence ID" value="KAF2030442.1"/>
    <property type="molecule type" value="Genomic_DNA"/>
</dbReference>
<dbReference type="OrthoDB" id="3540210at2759"/>
<keyword evidence="1" id="KW-0472">Membrane</keyword>
<comment type="caution">
    <text evidence="2">The sequence shown here is derived from an EMBL/GenBank/DDBJ whole genome shotgun (WGS) entry which is preliminary data.</text>
</comment>
<reference evidence="2" key="1">
    <citation type="journal article" date="2020" name="Stud. Mycol.">
        <title>101 Dothideomycetes genomes: a test case for predicting lifestyles and emergence of pathogens.</title>
        <authorList>
            <person name="Haridas S."/>
            <person name="Albert R."/>
            <person name="Binder M."/>
            <person name="Bloem J."/>
            <person name="Labutti K."/>
            <person name="Salamov A."/>
            <person name="Andreopoulos B."/>
            <person name="Baker S."/>
            <person name="Barry K."/>
            <person name="Bills G."/>
            <person name="Bluhm B."/>
            <person name="Cannon C."/>
            <person name="Castanera R."/>
            <person name="Culley D."/>
            <person name="Daum C."/>
            <person name="Ezra D."/>
            <person name="Gonzalez J."/>
            <person name="Henrissat B."/>
            <person name="Kuo A."/>
            <person name="Liang C."/>
            <person name="Lipzen A."/>
            <person name="Lutzoni F."/>
            <person name="Magnuson J."/>
            <person name="Mondo S."/>
            <person name="Nolan M."/>
            <person name="Ohm R."/>
            <person name="Pangilinan J."/>
            <person name="Park H.-J."/>
            <person name="Ramirez L."/>
            <person name="Alfaro M."/>
            <person name="Sun H."/>
            <person name="Tritt A."/>
            <person name="Yoshinaga Y."/>
            <person name="Zwiers L.-H."/>
            <person name="Turgeon B."/>
            <person name="Goodwin S."/>
            <person name="Spatafora J."/>
            <person name="Crous P."/>
            <person name="Grigoriev I."/>
        </authorList>
    </citation>
    <scope>NUCLEOTIDE SEQUENCE</scope>
    <source>
        <strain evidence="2">CBS 110217</strain>
    </source>
</reference>
<organism evidence="2 3">
    <name type="scientific">Setomelanomma holmii</name>
    <dbReference type="NCBI Taxonomy" id="210430"/>
    <lineage>
        <taxon>Eukaryota</taxon>
        <taxon>Fungi</taxon>
        <taxon>Dikarya</taxon>
        <taxon>Ascomycota</taxon>
        <taxon>Pezizomycotina</taxon>
        <taxon>Dothideomycetes</taxon>
        <taxon>Pleosporomycetidae</taxon>
        <taxon>Pleosporales</taxon>
        <taxon>Pleosporineae</taxon>
        <taxon>Phaeosphaeriaceae</taxon>
        <taxon>Setomelanomma</taxon>
    </lineage>
</organism>
<feature type="transmembrane region" description="Helical" evidence="1">
    <location>
        <begin position="569"/>
        <end position="591"/>
    </location>
</feature>
<feature type="transmembrane region" description="Helical" evidence="1">
    <location>
        <begin position="34"/>
        <end position="59"/>
    </location>
</feature>
<evidence type="ECO:0000313" key="3">
    <source>
        <dbReference type="Proteomes" id="UP000799777"/>
    </source>
</evidence>